<dbReference type="GO" id="GO:0032039">
    <property type="term" value="C:integrator complex"/>
    <property type="evidence" value="ECO:0007669"/>
    <property type="project" value="InterPro"/>
</dbReference>
<organism evidence="2 3">
    <name type="scientific">Hyaloperonospora brassicae</name>
    <name type="common">Brassica downy mildew</name>
    <name type="synonym">Peronospora brassicae</name>
    <dbReference type="NCBI Taxonomy" id="162125"/>
    <lineage>
        <taxon>Eukaryota</taxon>
        <taxon>Sar</taxon>
        <taxon>Stramenopiles</taxon>
        <taxon>Oomycota</taxon>
        <taxon>Peronosporomycetes</taxon>
        <taxon>Peronosporales</taxon>
        <taxon>Peronosporaceae</taxon>
        <taxon>Hyaloperonospora</taxon>
    </lineage>
</organism>
<name>A0AAV0U6I4_HYABA</name>
<protein>
    <submittedName>
        <fullName evidence="2">Uncharacterized protein</fullName>
    </submittedName>
</protein>
<dbReference type="PANTHER" id="PTHR28608:SF1">
    <property type="entry name" value="INTEGRATOR COMPLEX SUBUNIT 2"/>
    <property type="match status" value="1"/>
</dbReference>
<feature type="region of interest" description="Disordered" evidence="1">
    <location>
        <begin position="1"/>
        <end position="24"/>
    </location>
</feature>
<dbReference type="Proteomes" id="UP001162031">
    <property type="component" value="Unassembled WGS sequence"/>
</dbReference>
<dbReference type="AlphaFoldDB" id="A0AAV0U6I4"/>
<dbReference type="PANTHER" id="PTHR28608">
    <property type="entry name" value="INTEGRATOR COMPLEX SUBUNIT 2"/>
    <property type="match status" value="1"/>
</dbReference>
<proteinExistence type="predicted"/>
<sequence length="1261" mass="136987">MSEDLDDDVVTAAPTPPPSAHSLHPHLLSILTTGNFASLSPAVATAGSNDARKTLLTPVLPLFTRLQSSRRAAATPQTLPKPTPLDASLLYVENASAWRQYARVVVDLTPATLQSATNTDSQPAFRRFESGSAVDRVLIVLCEWLLAAPGSLESSELFLNEIYQDEVVAIVVQALASPTLQALQQSITGPLGALSVARKALAVPIGPVMLSRLAVNDPSQVETLMDAVIAVVVETTTGNKTIAQQEQDALITTPLVFKSARRACIEIAKLTPLYAAKLCAKLSRQTTSLHCVDMAFELLTSFPSREDMRVFIYQWLKRDGAPGSALWTYVQLACREATAGTSEFQQFAVANLAKIWDVVLDTLDSRNVSVLPYELTTTLAVCVGLQVLGSFPVLESDRIRILQGLDALEPSSSPRSISLAFIIVVLLWYPFTPSLSKAPGQRDEHTKSAVTLSQQVLVSLFHARQAGAGPLFVVSAVLFYTKAPALVPFLASVIGFGGDTRDSFSTSASGCGIQVQLALRAEYLHVFGDVVLKPVLTESLLAREVLTFPPVARISASDAASVGSQHDLTLRGLHGLLCEKSFLRHHHAHRLESWMATQIGEHAALPVHPLLVSLLLEWVENYVMAFEYPIAQSPNRYQLSIVPLRSSTLTKWLASPLLGQSYKCKSGREAELIWARGVLGLAYALQFNQRVRRATLVAGSKLSSLASTSSVSTNASASAGMGPGADICLQYDLSAFPLRNIATQALAHGDQGGVFEFVAPTLLRLMMEEHPHLFDAVTALAPSGSTLQLLPLASSPSDQAECDLINSWFRCHRKCGDTLDIRVEQSPVSLTAVYMLLAGLQSAPIDVVVHQLLALADAFLPYAIVSSQISVSLRGHLAAFCSQLVALYETRVRREEGASVLTMMRLVHSLCFPDVIWHQQQAQTHRGEPLQLLTYTQVLQEPFRLVEDAHNGVFCQPALLRMLLGLVRDIRAAANVHVIKCDPSLMPTDGMTGNTAITATVQQHQLLQDCLLVHSLLKRLSTLRSEPGDDEVVEEACALLFSMVNELLLADGKSSFPSPPQLLLALHMQGYDATLVPTLVATAPAMKLLWDYWMSSNMASPGSSSCPATQAMKPLMEFVAEGADQDMTKWRFRLRVVLSLCAAYLSGSRQSAAMQQALRVIWNKLRNGVGNSGESCAIYISLLSEVLLWIVDACAQNADLSAELVHFLLKLQRQQQNASSDVKGRDSVQGTLAVAAQRPQEQRQVLEQVLHDTYVALLQQM</sequence>
<dbReference type="EMBL" id="CANTFL010001057">
    <property type="protein sequence ID" value="CAI5730791.1"/>
    <property type="molecule type" value="Genomic_DNA"/>
</dbReference>
<evidence type="ECO:0000256" key="1">
    <source>
        <dbReference type="SAM" id="MobiDB-lite"/>
    </source>
</evidence>
<dbReference type="InterPro" id="IPR029321">
    <property type="entry name" value="INTS2"/>
</dbReference>
<comment type="caution">
    <text evidence="2">The sequence shown here is derived from an EMBL/GenBank/DDBJ whole genome shotgun (WGS) entry which is preliminary data.</text>
</comment>
<evidence type="ECO:0000313" key="3">
    <source>
        <dbReference type="Proteomes" id="UP001162031"/>
    </source>
</evidence>
<reference evidence="2" key="1">
    <citation type="submission" date="2022-12" db="EMBL/GenBank/DDBJ databases">
        <authorList>
            <person name="Webb A."/>
        </authorList>
    </citation>
    <scope>NUCLEOTIDE SEQUENCE</scope>
    <source>
        <strain evidence="2">Hp1</strain>
    </source>
</reference>
<keyword evidence="3" id="KW-1185">Reference proteome</keyword>
<dbReference type="GO" id="GO:0034472">
    <property type="term" value="P:snRNA 3'-end processing"/>
    <property type="evidence" value="ECO:0007669"/>
    <property type="project" value="TreeGrafter"/>
</dbReference>
<accession>A0AAV0U6I4</accession>
<evidence type="ECO:0000313" key="2">
    <source>
        <dbReference type="EMBL" id="CAI5730791.1"/>
    </source>
</evidence>
<gene>
    <name evidence="2" type="ORF">HBR001_LOCUS4972</name>
</gene>